<dbReference type="EMBL" id="BAAAOR010000039">
    <property type="protein sequence ID" value="GAA1542062.1"/>
    <property type="molecule type" value="Genomic_DNA"/>
</dbReference>
<dbReference type="NCBIfam" id="TIGR00996">
    <property type="entry name" value="Mtu_fam_mce"/>
    <property type="match status" value="1"/>
</dbReference>
<dbReference type="Pfam" id="PF02470">
    <property type="entry name" value="MlaD"/>
    <property type="match status" value="1"/>
</dbReference>
<dbReference type="PANTHER" id="PTHR33371:SF4">
    <property type="entry name" value="INTERMEMBRANE PHOSPHOLIPID TRANSPORT SYSTEM BINDING PROTEIN MLAD"/>
    <property type="match status" value="1"/>
</dbReference>
<proteinExistence type="predicted"/>
<evidence type="ECO:0000313" key="4">
    <source>
        <dbReference type="Proteomes" id="UP001500842"/>
    </source>
</evidence>
<organism evidence="3 4">
    <name type="scientific">Nocardioides humi</name>
    <dbReference type="NCBI Taxonomy" id="449461"/>
    <lineage>
        <taxon>Bacteria</taxon>
        <taxon>Bacillati</taxon>
        <taxon>Actinomycetota</taxon>
        <taxon>Actinomycetes</taxon>
        <taxon>Propionibacteriales</taxon>
        <taxon>Nocardioidaceae</taxon>
        <taxon>Nocardioides</taxon>
    </lineage>
</organism>
<comment type="caution">
    <text evidence="3">The sequence shown here is derived from an EMBL/GenBank/DDBJ whole genome shotgun (WGS) entry which is preliminary data.</text>
</comment>
<reference evidence="3 4" key="1">
    <citation type="journal article" date="2019" name="Int. J. Syst. Evol. Microbiol.">
        <title>The Global Catalogue of Microorganisms (GCM) 10K type strain sequencing project: providing services to taxonomists for standard genome sequencing and annotation.</title>
        <authorList>
            <consortium name="The Broad Institute Genomics Platform"/>
            <consortium name="The Broad Institute Genome Sequencing Center for Infectious Disease"/>
            <person name="Wu L."/>
            <person name="Ma J."/>
        </authorList>
    </citation>
    <scope>NUCLEOTIDE SEQUENCE [LARGE SCALE GENOMIC DNA]</scope>
    <source>
        <strain evidence="3 4">JCM 14942</strain>
    </source>
</reference>
<gene>
    <name evidence="3" type="ORF">GCM10009788_50850</name>
</gene>
<name>A0ABN2BM51_9ACTN</name>
<dbReference type="InterPro" id="IPR005693">
    <property type="entry name" value="Mce"/>
</dbReference>
<dbReference type="InterPro" id="IPR052336">
    <property type="entry name" value="MlaD_Phospholipid_Transporter"/>
</dbReference>
<protein>
    <submittedName>
        <fullName evidence="3">MCE family protein</fullName>
    </submittedName>
</protein>
<feature type="domain" description="Mce/MlaD" evidence="1">
    <location>
        <begin position="41"/>
        <end position="115"/>
    </location>
</feature>
<dbReference type="InterPro" id="IPR024516">
    <property type="entry name" value="Mce_C"/>
</dbReference>
<dbReference type="Proteomes" id="UP001500842">
    <property type="component" value="Unassembled WGS sequence"/>
</dbReference>
<dbReference type="Pfam" id="PF11887">
    <property type="entry name" value="Mce4_CUP1"/>
    <property type="match status" value="1"/>
</dbReference>
<dbReference type="PANTHER" id="PTHR33371">
    <property type="entry name" value="INTERMEMBRANE PHOSPHOLIPID TRANSPORT SYSTEM BINDING PROTEIN MLAD-RELATED"/>
    <property type="match status" value="1"/>
</dbReference>
<sequence>MTGPLDSRRGRGRVARAAGATVAALAVLLTSGCGLVGGSDTMTVKAYFADSAGLFVGNDVGVLGVTVGSVTSIEPDGDKVLVTMEVDADQPVPADAGAVVVARSVATDRYVELTPVYREGAKMQDDATIALDRTQTPVDFDQVLESLNDFATGIGGNAETTEAVQKFIDAGTEALQGRGPLLNQTIHSLANGVDGIANHREDIAATLRSLDVLLTTVAANEDTARTFIQQVSRASQLLADERGNFQKALRSLDEAVTTVAKFAVDNRQSIVDSLDGSTTLMKTLLTKQDQLAEILRVMPLALQNLQMVQGDRLPVRIDPLILDPLGGILQQVCQGLLGPLCNIINGTQPGS</sequence>
<dbReference type="RefSeq" id="WP_141002763.1">
    <property type="nucleotide sequence ID" value="NZ_BAAAOR010000039.1"/>
</dbReference>
<keyword evidence="4" id="KW-1185">Reference proteome</keyword>
<evidence type="ECO:0000313" key="3">
    <source>
        <dbReference type="EMBL" id="GAA1542062.1"/>
    </source>
</evidence>
<evidence type="ECO:0000259" key="2">
    <source>
        <dbReference type="Pfam" id="PF11887"/>
    </source>
</evidence>
<dbReference type="InterPro" id="IPR003399">
    <property type="entry name" value="Mce/MlaD"/>
</dbReference>
<evidence type="ECO:0000259" key="1">
    <source>
        <dbReference type="Pfam" id="PF02470"/>
    </source>
</evidence>
<accession>A0ABN2BM51</accession>
<feature type="domain" description="Mammalian cell entry C-terminal" evidence="2">
    <location>
        <begin position="121"/>
        <end position="298"/>
    </location>
</feature>